<evidence type="ECO:0000313" key="3">
    <source>
        <dbReference type="Proteomes" id="UP000000305"/>
    </source>
</evidence>
<name>E9GBT7_DAPPU</name>
<dbReference type="Proteomes" id="UP000000305">
    <property type="component" value="Unassembled WGS sequence"/>
</dbReference>
<dbReference type="InParanoid" id="E9GBT7"/>
<keyword evidence="3" id="KW-1185">Reference proteome</keyword>
<organism evidence="2 3">
    <name type="scientific">Daphnia pulex</name>
    <name type="common">Water flea</name>
    <dbReference type="NCBI Taxonomy" id="6669"/>
    <lineage>
        <taxon>Eukaryota</taxon>
        <taxon>Metazoa</taxon>
        <taxon>Ecdysozoa</taxon>
        <taxon>Arthropoda</taxon>
        <taxon>Crustacea</taxon>
        <taxon>Branchiopoda</taxon>
        <taxon>Diplostraca</taxon>
        <taxon>Cladocera</taxon>
        <taxon>Anomopoda</taxon>
        <taxon>Daphniidae</taxon>
        <taxon>Daphnia</taxon>
    </lineage>
</organism>
<accession>E9GBT7</accession>
<feature type="transmembrane region" description="Helical" evidence="1">
    <location>
        <begin position="34"/>
        <end position="57"/>
    </location>
</feature>
<keyword evidence="1" id="KW-0812">Transmembrane</keyword>
<reference evidence="2 3" key="1">
    <citation type="journal article" date="2011" name="Science">
        <title>The ecoresponsive genome of Daphnia pulex.</title>
        <authorList>
            <person name="Colbourne J.K."/>
            <person name="Pfrender M.E."/>
            <person name="Gilbert D."/>
            <person name="Thomas W.K."/>
            <person name="Tucker A."/>
            <person name="Oakley T.H."/>
            <person name="Tokishita S."/>
            <person name="Aerts A."/>
            <person name="Arnold G.J."/>
            <person name="Basu M.K."/>
            <person name="Bauer D.J."/>
            <person name="Caceres C.E."/>
            <person name="Carmel L."/>
            <person name="Casola C."/>
            <person name="Choi J.H."/>
            <person name="Detter J.C."/>
            <person name="Dong Q."/>
            <person name="Dusheyko S."/>
            <person name="Eads B.D."/>
            <person name="Frohlich T."/>
            <person name="Geiler-Samerotte K.A."/>
            <person name="Gerlach D."/>
            <person name="Hatcher P."/>
            <person name="Jogdeo S."/>
            <person name="Krijgsveld J."/>
            <person name="Kriventseva E.V."/>
            <person name="Kultz D."/>
            <person name="Laforsch C."/>
            <person name="Lindquist E."/>
            <person name="Lopez J."/>
            <person name="Manak J.R."/>
            <person name="Muller J."/>
            <person name="Pangilinan J."/>
            <person name="Patwardhan R.P."/>
            <person name="Pitluck S."/>
            <person name="Pritham E.J."/>
            <person name="Rechtsteiner A."/>
            <person name="Rho M."/>
            <person name="Rogozin I.B."/>
            <person name="Sakarya O."/>
            <person name="Salamov A."/>
            <person name="Schaack S."/>
            <person name="Shapiro H."/>
            <person name="Shiga Y."/>
            <person name="Skalitzky C."/>
            <person name="Smith Z."/>
            <person name="Souvorov A."/>
            <person name="Sung W."/>
            <person name="Tang Z."/>
            <person name="Tsuchiya D."/>
            <person name="Tu H."/>
            <person name="Vos H."/>
            <person name="Wang M."/>
            <person name="Wolf Y.I."/>
            <person name="Yamagata H."/>
            <person name="Yamada T."/>
            <person name="Ye Y."/>
            <person name="Shaw J.R."/>
            <person name="Andrews J."/>
            <person name="Crease T.J."/>
            <person name="Tang H."/>
            <person name="Lucas S.M."/>
            <person name="Robertson H.M."/>
            <person name="Bork P."/>
            <person name="Koonin E.V."/>
            <person name="Zdobnov E.M."/>
            <person name="Grigoriev I.V."/>
            <person name="Lynch M."/>
            <person name="Boore J.L."/>
        </authorList>
    </citation>
    <scope>NUCLEOTIDE SEQUENCE [LARGE SCALE GENOMIC DNA]</scope>
</reference>
<dbReference type="AlphaFoldDB" id="E9GBT7"/>
<proteinExistence type="predicted"/>
<dbReference type="EMBL" id="GL732538">
    <property type="protein sequence ID" value="EFX83018.1"/>
    <property type="molecule type" value="Genomic_DNA"/>
</dbReference>
<keyword evidence="1" id="KW-0472">Membrane</keyword>
<dbReference type="HOGENOM" id="CLU_1497729_0_0_1"/>
<dbReference type="KEGG" id="dpx:DAPPUDRAFT_316131"/>
<evidence type="ECO:0000256" key="1">
    <source>
        <dbReference type="SAM" id="Phobius"/>
    </source>
</evidence>
<sequence>MDSSTPFKIFHITKFDDHSSNQLNEGKDGEYSKLMTGTAVTCLVLLLVICIFLPYCYHKCACRNAGRADGPSPLLPKAPRPSLYFLSAPVLVFHENDMEGFWNSECNIEFEQSPVEFIPEPVQVAIAETCPSYHEALELNNPPPTYEECQCKEIFAAVPEVIRISTDVTEGFSMDTPTPT</sequence>
<keyword evidence="1" id="KW-1133">Transmembrane helix</keyword>
<protein>
    <submittedName>
        <fullName evidence="2">Uncharacterized protein</fullName>
    </submittedName>
</protein>
<evidence type="ECO:0000313" key="2">
    <source>
        <dbReference type="EMBL" id="EFX83018.1"/>
    </source>
</evidence>
<gene>
    <name evidence="2" type="ORF">DAPPUDRAFT_316131</name>
</gene>